<gene>
    <name evidence="1" type="ORF">EZ315_15050</name>
</gene>
<dbReference type="SUPFAM" id="SSF52540">
    <property type="entry name" value="P-loop containing nucleoside triphosphate hydrolases"/>
    <property type="match status" value="1"/>
</dbReference>
<evidence type="ECO:0000313" key="1">
    <source>
        <dbReference type="EMBL" id="TGG37116.1"/>
    </source>
</evidence>
<dbReference type="EMBL" id="SJSA01000002">
    <property type="protein sequence ID" value="TGG37116.1"/>
    <property type="molecule type" value="Genomic_DNA"/>
</dbReference>
<dbReference type="Gene3D" id="3.40.50.300">
    <property type="entry name" value="P-loop containing nucleotide triphosphate hydrolases"/>
    <property type="match status" value="1"/>
</dbReference>
<sequence>MTKRAYSPKEVLAKTYKTLPWGERWSRPFGFPTVNEAWFIWGDTGSGKSSFVMQLAKELCNYGMTLYCSYEEGVGQSFKERIERFKMGEVQGRFRVVTSDAYDELVERLSKPKSPHFVIVDSFQVSGWTYEQAKQLIDRFPAKSFIFISQEHKGQPMGKPAIRLRYIAGIKVRVAGYKAFCKGRFTEDPGSCYVVWEEGVLRTSNNIG</sequence>
<keyword evidence="2" id="KW-1185">Reference proteome</keyword>
<proteinExistence type="predicted"/>
<name>A0A4Z0V5U6_9BACT</name>
<dbReference type="GeneID" id="82151104"/>
<protein>
    <submittedName>
        <fullName evidence="1">AAA family ATPase</fullName>
    </submittedName>
</protein>
<organism evidence="1 2">
    <name type="scientific">Duncaniella freteri</name>
    <dbReference type="NCBI Taxonomy" id="2530391"/>
    <lineage>
        <taxon>Bacteria</taxon>
        <taxon>Pseudomonadati</taxon>
        <taxon>Bacteroidota</taxon>
        <taxon>Bacteroidia</taxon>
        <taxon>Bacteroidales</taxon>
        <taxon>Muribaculaceae</taxon>
        <taxon>Duncaniella</taxon>
    </lineage>
</organism>
<accession>A0A4Z0V5U6</accession>
<dbReference type="Proteomes" id="UP000297635">
    <property type="component" value="Unassembled WGS sequence"/>
</dbReference>
<comment type="caution">
    <text evidence="1">The sequence shown here is derived from an EMBL/GenBank/DDBJ whole genome shotgun (WGS) entry which is preliminary data.</text>
</comment>
<evidence type="ECO:0000313" key="2">
    <source>
        <dbReference type="Proteomes" id="UP000297635"/>
    </source>
</evidence>
<dbReference type="InterPro" id="IPR027417">
    <property type="entry name" value="P-loop_NTPase"/>
</dbReference>
<dbReference type="AlphaFoldDB" id="A0A4Z0V5U6"/>
<reference evidence="1 2" key="1">
    <citation type="submission" date="2019-02" db="EMBL/GenBank/DDBJ databases">
        <title>Isolation and identification of novel species under the genus Muribaculum.</title>
        <authorList>
            <person name="Miyake S."/>
            <person name="Ding Y."/>
            <person name="Low A."/>
            <person name="Soh M."/>
            <person name="Seedorf H."/>
        </authorList>
    </citation>
    <scope>NUCLEOTIDE SEQUENCE [LARGE SCALE GENOMIC DNA]</scope>
    <source>
        <strain evidence="1 2">TLL-A3</strain>
    </source>
</reference>
<dbReference type="RefSeq" id="WP_135472795.1">
    <property type="nucleotide sequence ID" value="NZ_CASJDB010000009.1"/>
</dbReference>